<dbReference type="EMBL" id="ASHM01010261">
    <property type="protein sequence ID" value="PNX92089.1"/>
    <property type="molecule type" value="Genomic_DNA"/>
</dbReference>
<dbReference type="GO" id="GO:1990414">
    <property type="term" value="P:replication-born double-strand break repair via sister chromatid exchange"/>
    <property type="evidence" value="ECO:0007669"/>
    <property type="project" value="TreeGrafter"/>
</dbReference>
<protein>
    <recommendedName>
        <fullName evidence="1">Sister chromatid cohesion protein</fullName>
    </recommendedName>
</protein>
<evidence type="ECO:0000313" key="3">
    <source>
        <dbReference type="EMBL" id="PNX92089.1"/>
    </source>
</evidence>
<comment type="subcellular location">
    <subcellularLocation>
        <location evidence="1">Nucleus</location>
    </subcellularLocation>
</comment>
<keyword evidence="1" id="KW-0539">Nucleus</keyword>
<comment type="caution">
    <text evidence="3">The sequence shown here is derived from an EMBL/GenBank/DDBJ whole genome shotgun (WGS) entry which is preliminary data.</text>
</comment>
<dbReference type="GO" id="GO:0071169">
    <property type="term" value="P:establishment of protein localization to chromatin"/>
    <property type="evidence" value="ECO:0007669"/>
    <property type="project" value="TreeGrafter"/>
</dbReference>
<gene>
    <name evidence="3" type="ORF">L195_g015221</name>
</gene>
<dbReference type="GO" id="GO:0003682">
    <property type="term" value="F:chromatin binding"/>
    <property type="evidence" value="ECO:0007669"/>
    <property type="project" value="TreeGrafter"/>
</dbReference>
<dbReference type="GO" id="GO:0034087">
    <property type="term" value="P:establishment of mitotic sister chromatid cohesion"/>
    <property type="evidence" value="ECO:0007669"/>
    <property type="project" value="TreeGrafter"/>
</dbReference>
<feature type="non-terminal residue" evidence="3">
    <location>
        <position position="1"/>
    </location>
</feature>
<proteinExistence type="inferred from homology"/>
<feature type="domain" description="Sister chromatid cohesion C-terminal" evidence="2">
    <location>
        <begin position="244"/>
        <end position="301"/>
    </location>
</feature>
<dbReference type="ExpressionAtlas" id="A0A2K3MMZ0">
    <property type="expression patterns" value="baseline"/>
</dbReference>
<name>A0A2K3MMZ0_TRIPR</name>
<dbReference type="STRING" id="57577.A0A2K3MMZ0"/>
<dbReference type="PANTHER" id="PTHR21704:SF18">
    <property type="entry name" value="NIPPED-B-LIKE PROTEIN"/>
    <property type="match status" value="1"/>
</dbReference>
<dbReference type="AlphaFoldDB" id="A0A2K3MMZ0"/>
<evidence type="ECO:0000313" key="4">
    <source>
        <dbReference type="Proteomes" id="UP000236291"/>
    </source>
</evidence>
<dbReference type="SUPFAM" id="SSF48371">
    <property type="entry name" value="ARM repeat"/>
    <property type="match status" value="1"/>
</dbReference>
<evidence type="ECO:0000259" key="2">
    <source>
        <dbReference type="Pfam" id="PF12830"/>
    </source>
</evidence>
<evidence type="ECO:0000256" key="1">
    <source>
        <dbReference type="RuleBase" id="RU364107"/>
    </source>
</evidence>
<feature type="domain" description="Sister chromatid cohesion C-terminal" evidence="2">
    <location>
        <begin position="212"/>
        <end position="239"/>
    </location>
</feature>
<dbReference type="InterPro" id="IPR016024">
    <property type="entry name" value="ARM-type_fold"/>
</dbReference>
<dbReference type="Pfam" id="PF12830">
    <property type="entry name" value="Nipped-B_C"/>
    <property type="match status" value="2"/>
</dbReference>
<reference evidence="3 4" key="1">
    <citation type="journal article" date="2014" name="Am. J. Bot.">
        <title>Genome assembly and annotation for red clover (Trifolium pratense; Fabaceae).</title>
        <authorList>
            <person name="Istvanek J."/>
            <person name="Jaros M."/>
            <person name="Krenek A."/>
            <person name="Repkova J."/>
        </authorList>
    </citation>
    <scope>NUCLEOTIDE SEQUENCE [LARGE SCALE GENOMIC DNA]</scope>
    <source>
        <strain evidence="4">cv. Tatra</strain>
        <tissue evidence="3">Young leaves</tissue>
    </source>
</reference>
<reference evidence="3 4" key="2">
    <citation type="journal article" date="2017" name="Front. Plant Sci.">
        <title>Gene Classification and Mining of Molecular Markers Useful in Red Clover (Trifolium pratense) Breeding.</title>
        <authorList>
            <person name="Istvanek J."/>
            <person name="Dluhosova J."/>
            <person name="Dluhos P."/>
            <person name="Patkova L."/>
            <person name="Nedelnik J."/>
            <person name="Repkova J."/>
        </authorList>
    </citation>
    <scope>NUCLEOTIDE SEQUENCE [LARGE SCALE GENOMIC DNA]</scope>
    <source>
        <strain evidence="4">cv. Tatra</strain>
        <tissue evidence="3">Young leaves</tissue>
    </source>
</reference>
<dbReference type="InterPro" id="IPR024986">
    <property type="entry name" value="Nipped-B_C"/>
</dbReference>
<dbReference type="GO" id="GO:0010468">
    <property type="term" value="P:regulation of gene expression"/>
    <property type="evidence" value="ECO:0007669"/>
    <property type="project" value="InterPro"/>
</dbReference>
<keyword evidence="1" id="KW-0677">Repeat</keyword>
<organism evidence="3 4">
    <name type="scientific">Trifolium pratense</name>
    <name type="common">Red clover</name>
    <dbReference type="NCBI Taxonomy" id="57577"/>
    <lineage>
        <taxon>Eukaryota</taxon>
        <taxon>Viridiplantae</taxon>
        <taxon>Streptophyta</taxon>
        <taxon>Embryophyta</taxon>
        <taxon>Tracheophyta</taxon>
        <taxon>Spermatophyta</taxon>
        <taxon>Magnoliopsida</taxon>
        <taxon>eudicotyledons</taxon>
        <taxon>Gunneridae</taxon>
        <taxon>Pentapetalae</taxon>
        <taxon>rosids</taxon>
        <taxon>fabids</taxon>
        <taxon>Fabales</taxon>
        <taxon>Fabaceae</taxon>
        <taxon>Papilionoideae</taxon>
        <taxon>50 kb inversion clade</taxon>
        <taxon>NPAAA clade</taxon>
        <taxon>Hologalegina</taxon>
        <taxon>IRL clade</taxon>
        <taxon>Trifolieae</taxon>
        <taxon>Trifolium</taxon>
    </lineage>
</organism>
<accession>A0A2K3MMZ0</accession>
<dbReference type="Proteomes" id="UP000236291">
    <property type="component" value="Unassembled WGS sequence"/>
</dbReference>
<sequence length="420" mass="46917">VDNSMVAQLLESIIFIIDAVLPLLSNQLTLGFVEELEQDLTQMIRRHSFLTVVHACIKCLCSMSKIAGKGATAVQHLIQVFFKCLEDTQAVVNKQQVGRSLFSLGLLIRYGNCLFASSGNELVDVKRSLGLLMKYLAVEDCTLQVRSLQALGYVLIARPEYMLENDIGKILEGTLSNIANERIKVPGNEYMLENDIGKILEGALSIVANDRLKIDQVVLRQGLVHPITCVPHHIALETDLLRTYRGNRISRNNFMSSNVRKFDTTRLTKFVIAFLTYCTEVLALLPFVAPDEPLYLIYAINPVVQVRAGPLEANFKSWISSMLQSEGDGFADSFTLSKHDLEKVQADYLSAIALQLLLKLKRHLKLMYSLDDARCKAPNEPPKPGDVFSRLNVPFNIGESLFSLPAYLQELMQRISGIVA</sequence>
<comment type="similarity">
    <text evidence="1">Belongs to the SCC2/Nipped-B family.</text>
</comment>
<dbReference type="PANTHER" id="PTHR21704">
    <property type="entry name" value="NIPPED-B-LIKE PROTEIN DELANGIN SCC2-RELATED"/>
    <property type="match status" value="1"/>
</dbReference>
<dbReference type="GO" id="GO:0140588">
    <property type="term" value="P:chromatin looping"/>
    <property type="evidence" value="ECO:0007669"/>
    <property type="project" value="InterPro"/>
</dbReference>
<dbReference type="GO" id="GO:0090694">
    <property type="term" value="C:Scc2-Scc4 cohesin loading complex"/>
    <property type="evidence" value="ECO:0007669"/>
    <property type="project" value="TreeGrafter"/>
</dbReference>
<keyword evidence="1" id="KW-0131">Cell cycle</keyword>
<dbReference type="GO" id="GO:0061775">
    <property type="term" value="F:cohesin loader activity"/>
    <property type="evidence" value="ECO:0007669"/>
    <property type="project" value="InterPro"/>
</dbReference>
<dbReference type="InterPro" id="IPR033031">
    <property type="entry name" value="Scc2/Nipped-B"/>
</dbReference>